<organism evidence="7 8">
    <name type="scientific">Edwardsiella tarda</name>
    <dbReference type="NCBI Taxonomy" id="636"/>
    <lineage>
        <taxon>Bacteria</taxon>
        <taxon>Pseudomonadati</taxon>
        <taxon>Pseudomonadota</taxon>
        <taxon>Gammaproteobacteria</taxon>
        <taxon>Enterobacterales</taxon>
        <taxon>Hafniaceae</taxon>
        <taxon>Edwardsiella</taxon>
    </lineage>
</organism>
<dbReference type="GO" id="GO:0008233">
    <property type="term" value="F:peptidase activity"/>
    <property type="evidence" value="ECO:0007669"/>
    <property type="project" value="UniProtKB-KW"/>
</dbReference>
<evidence type="ECO:0000313" key="7">
    <source>
        <dbReference type="EMBL" id="PEH74286.1"/>
    </source>
</evidence>
<feature type="domain" description="Phage capsid-like C-terminal" evidence="6">
    <location>
        <begin position="393"/>
        <end position="636"/>
    </location>
</feature>
<evidence type="ECO:0000313" key="8">
    <source>
        <dbReference type="Proteomes" id="UP000219788"/>
    </source>
</evidence>
<feature type="domain" description="Prohead serine protease" evidence="5">
    <location>
        <begin position="57"/>
        <end position="159"/>
    </location>
</feature>
<dbReference type="Proteomes" id="UP000219788">
    <property type="component" value="Unassembled WGS sequence"/>
</dbReference>
<evidence type="ECO:0000256" key="1">
    <source>
        <dbReference type="ARBA" id="ARBA00022612"/>
    </source>
</evidence>
<evidence type="ECO:0000256" key="3">
    <source>
        <dbReference type="ARBA" id="ARBA00022801"/>
    </source>
</evidence>
<keyword evidence="1" id="KW-1188">Viral release from host cell</keyword>
<feature type="compositionally biased region" description="Acidic residues" evidence="4">
    <location>
        <begin position="226"/>
        <end position="255"/>
    </location>
</feature>
<keyword evidence="2" id="KW-0645">Protease</keyword>
<name>A0A2A7U7A2_EDWTA</name>
<evidence type="ECO:0000256" key="4">
    <source>
        <dbReference type="SAM" id="MobiDB-lite"/>
    </source>
</evidence>
<feature type="compositionally biased region" description="Basic and acidic residues" evidence="4">
    <location>
        <begin position="175"/>
        <end position="187"/>
    </location>
</feature>
<comment type="caution">
    <text evidence="7">The sequence shown here is derived from an EMBL/GenBank/DDBJ whole genome shotgun (WGS) entry which is preliminary data.</text>
</comment>
<evidence type="ECO:0000259" key="6">
    <source>
        <dbReference type="Pfam" id="PF05065"/>
    </source>
</evidence>
<reference evidence="8" key="1">
    <citation type="submission" date="2017-09" db="EMBL/GenBank/DDBJ databases">
        <title>FDA dAtabase for Regulatory Grade micrObial Sequences (FDA-ARGOS): Supporting development and validation of Infectious Disease Dx tests.</title>
        <authorList>
            <person name="Goldberg B."/>
            <person name="Campos J."/>
            <person name="Tallon L."/>
            <person name="Sadzewicz L."/>
            <person name="Ott S."/>
            <person name="Zhao X."/>
            <person name="Nagaraj S."/>
            <person name="Vavikolanu K."/>
            <person name="Aluvathingal J."/>
            <person name="Nadendla S."/>
            <person name="Geyer C."/>
            <person name="Sichtig H."/>
        </authorList>
    </citation>
    <scope>NUCLEOTIDE SEQUENCE [LARGE SCALE GENOMIC DNA]</scope>
    <source>
        <strain evidence="8">FDAARGOS_370</strain>
    </source>
</reference>
<accession>A0A2A7U7A2</accession>
<evidence type="ECO:0000259" key="5">
    <source>
        <dbReference type="Pfam" id="PF04586"/>
    </source>
</evidence>
<dbReference type="InterPro" id="IPR054612">
    <property type="entry name" value="Phage_capsid-like_C"/>
</dbReference>
<gene>
    <name evidence="7" type="ORF">CRM76_01190</name>
</gene>
<protein>
    <submittedName>
        <fullName evidence="7">Major capsid protein</fullName>
    </submittedName>
</protein>
<keyword evidence="3" id="KW-0378">Hydrolase</keyword>
<dbReference type="InterPro" id="IPR054613">
    <property type="entry name" value="Peptidase_S78_dom"/>
</dbReference>
<dbReference type="Gene3D" id="3.30.2320.10">
    <property type="entry name" value="hypothetical protein PF0899 domain"/>
    <property type="match status" value="1"/>
</dbReference>
<dbReference type="Pfam" id="PF04586">
    <property type="entry name" value="Peptidase_S78"/>
    <property type="match status" value="1"/>
</dbReference>
<feature type="region of interest" description="Disordered" evidence="4">
    <location>
        <begin position="173"/>
        <end position="255"/>
    </location>
</feature>
<dbReference type="GO" id="GO:0006508">
    <property type="term" value="P:proteolysis"/>
    <property type="evidence" value="ECO:0007669"/>
    <property type="project" value="UniProtKB-KW"/>
</dbReference>
<dbReference type="Pfam" id="PF05065">
    <property type="entry name" value="Phage_capsid"/>
    <property type="match status" value="1"/>
</dbReference>
<evidence type="ECO:0000256" key="2">
    <source>
        <dbReference type="ARBA" id="ARBA00022670"/>
    </source>
</evidence>
<dbReference type="RefSeq" id="WP_098142568.1">
    <property type="nucleotide sequence ID" value="NZ_PDDV01000006.1"/>
</dbReference>
<dbReference type="AlphaFoldDB" id="A0A2A7U7A2"/>
<proteinExistence type="predicted"/>
<dbReference type="Gene3D" id="3.30.2400.10">
    <property type="entry name" value="Major capsid protein gp5"/>
    <property type="match status" value="1"/>
</dbReference>
<sequence length="649" mass="70571">MKLQFRRDLSVVDGNHQSESREFTLAFSSEQPYPREVFDESTGEYLTLDEVLLHDESAVDLSRLNNNAALLFNHDFDKHLGVVMGATIDSDRVGRAKVRFSKHGELANDVYGKVQEGTIGKVSVGYTIEEYKIDYATSRLLVTKWAPYEISIVTVPADDSVGLNRSDNTLTVHLDASRSVEEPKEEAQEPAQEPEENKPEQEEQERSQEQEPEEEKEPGTEPLNNPEDEGEAPADETPVEPDSEQEPFERPEEDAEEIRAIGEHSEMSEEEITAAINDPEISVEQFKQRALNKSADTNTNSILKGKRTMTDTIKTLESKIDLTSAIREMVAGKDLTGAAAEYHQEMVQKAQRNGREVRGHFLPVNVLAQAARSVRAGQDVASVKPIQQTEVRYDSFVDLLLAESILGKLGVNRLTGLSAPISIPRVKSMESGVFGWVAENGDGATGNATFDAVPLSPKQFTGGIPVSRLAIETTPGVAGMVSDLLIRHAVNTLEKAVFTNGVSNAPKGLKELIAETQEAKFDYATFLKHIAELTDKGVAESDLCFVMKGAQAAALKGTLKADGVAAGYILENGAIAGIPVISSGVVDAESIYLGAFSGVTIGEWGQGGVELDWDTTTARAKGQVIPRIWSFMDIAVPGAEGMTRLVKQG</sequence>
<dbReference type="EMBL" id="PDDV01000006">
    <property type="protein sequence ID" value="PEH74286.1"/>
    <property type="molecule type" value="Genomic_DNA"/>
</dbReference>
<feature type="compositionally biased region" description="Basic and acidic residues" evidence="4">
    <location>
        <begin position="195"/>
        <end position="209"/>
    </location>
</feature>
<dbReference type="SUPFAM" id="SSF56563">
    <property type="entry name" value="Major capsid protein gp5"/>
    <property type="match status" value="1"/>
</dbReference>
<dbReference type="OrthoDB" id="9806592at2"/>